<evidence type="ECO:0000256" key="1">
    <source>
        <dbReference type="SAM" id="MobiDB-lite"/>
    </source>
</evidence>
<dbReference type="Proteomes" id="UP000199377">
    <property type="component" value="Unassembled WGS sequence"/>
</dbReference>
<dbReference type="Gene3D" id="3.40.50.300">
    <property type="entry name" value="P-loop containing nucleotide triphosphate hydrolases"/>
    <property type="match status" value="1"/>
</dbReference>
<dbReference type="InterPro" id="IPR027417">
    <property type="entry name" value="P-loop_NTPase"/>
</dbReference>
<evidence type="ECO:0000313" key="2">
    <source>
        <dbReference type="EMBL" id="SFI60494.1"/>
    </source>
</evidence>
<proteinExistence type="predicted"/>
<evidence type="ECO:0000313" key="3">
    <source>
        <dbReference type="Proteomes" id="UP000199377"/>
    </source>
</evidence>
<name>A0A1I3JJZ1_9RHOB</name>
<evidence type="ECO:0008006" key="4">
    <source>
        <dbReference type="Google" id="ProtNLM"/>
    </source>
</evidence>
<dbReference type="EMBL" id="FOQH01000008">
    <property type="protein sequence ID" value="SFI60494.1"/>
    <property type="molecule type" value="Genomic_DNA"/>
</dbReference>
<reference evidence="2 3" key="1">
    <citation type="submission" date="2016-10" db="EMBL/GenBank/DDBJ databases">
        <authorList>
            <person name="de Groot N.N."/>
        </authorList>
    </citation>
    <scope>NUCLEOTIDE SEQUENCE [LARGE SCALE GENOMIC DNA]</scope>
    <source>
        <strain evidence="2 3">CGMCC 1.11030</strain>
    </source>
</reference>
<gene>
    <name evidence="2" type="ORF">SAMN05216258_10837</name>
</gene>
<sequence length="560" mass="61184">MTGAEGIGAAKAAELEGLGAADAVQELHGGATGDMPSVSHLTFPGPVAQAFFADDADVLGIQGPVGSGKTTTAMLSRVRRARMMPRSVKDGVRYYKLGLVRETYRQLWATTIPSYLETIPKALGTWAGGRGDPVSHTVRFEDEFGEIEFVAEFLAFGDNVIEAMRGWQVTDIYGNEGDTLPVEVLTTGIGRVDRYPAREHFEGYPPQLRSWGQMVFDFNAPDEENWTFRVFHNERERKRMAEELSAGLPPGAKPVRIAFHRQPGGREEGAENLQNLAPGYYARQIAAMRLAGRSDQVTRLIDNKPAFTRAGAPVFEKEFNPAFHVAQTKIPADPDLPLQIGLDQGFTPAAVVGQFRPNRGWRMLGELMFPLEHLLARVFGERLADFLDENWPGHPLGRAWGDLAGEAGAAQAEESATFNRIVGQAIGVRVRPQTRGGNRIQPRLEAVRAWLDFVREGEPGLLIDPRCRFLRGGMEARYVWAEEVDTSGNKRKVPNKRLVEANVMDAAQYLILGEPLPHGAGVTGGGLPRASALARQGAPDRAGGLETGWDVTNPYAGGAR</sequence>
<keyword evidence="3" id="KW-1185">Reference proteome</keyword>
<dbReference type="RefSeq" id="WP_092861619.1">
    <property type="nucleotide sequence ID" value="NZ_FOQH01000008.1"/>
</dbReference>
<protein>
    <recommendedName>
        <fullName evidence="4">Terminase-like family protein</fullName>
    </recommendedName>
</protein>
<dbReference type="OrthoDB" id="5440754at2"/>
<dbReference type="STRING" id="1114924.SAMN05216258_10837"/>
<feature type="region of interest" description="Disordered" evidence="1">
    <location>
        <begin position="534"/>
        <end position="560"/>
    </location>
</feature>
<organism evidence="2 3">
    <name type="scientific">Albimonas pacifica</name>
    <dbReference type="NCBI Taxonomy" id="1114924"/>
    <lineage>
        <taxon>Bacteria</taxon>
        <taxon>Pseudomonadati</taxon>
        <taxon>Pseudomonadota</taxon>
        <taxon>Alphaproteobacteria</taxon>
        <taxon>Rhodobacterales</taxon>
        <taxon>Paracoccaceae</taxon>
        <taxon>Albimonas</taxon>
    </lineage>
</organism>
<accession>A0A1I3JJZ1</accession>
<dbReference type="AlphaFoldDB" id="A0A1I3JJZ1"/>